<keyword evidence="1" id="KW-0812">Transmembrane</keyword>
<keyword evidence="1" id="KW-1133">Transmembrane helix</keyword>
<keyword evidence="4" id="KW-1185">Reference proteome</keyword>
<evidence type="ECO:0000313" key="4">
    <source>
        <dbReference type="Proteomes" id="UP000557307"/>
    </source>
</evidence>
<evidence type="ECO:0000313" key="3">
    <source>
        <dbReference type="EMBL" id="MBB5285239.1"/>
    </source>
</evidence>
<proteinExistence type="predicted"/>
<feature type="signal peptide" evidence="2">
    <location>
        <begin position="1"/>
        <end position="20"/>
    </location>
</feature>
<dbReference type="EMBL" id="JACHGF010000005">
    <property type="protein sequence ID" value="MBB5285239.1"/>
    <property type="molecule type" value="Genomic_DNA"/>
</dbReference>
<sequence length="58" mass="6338">MKNTLLFFCLFVLSASGVMAQTHRDREPLEGLDTISILIGLVVGVIIGYLIGSRMAKK</sequence>
<accession>A0A840U025</accession>
<name>A0A840U025_9BACT</name>
<organism evidence="3 4">
    <name type="scientific">Rhabdobacter roseus</name>
    <dbReference type="NCBI Taxonomy" id="1655419"/>
    <lineage>
        <taxon>Bacteria</taxon>
        <taxon>Pseudomonadati</taxon>
        <taxon>Bacteroidota</taxon>
        <taxon>Cytophagia</taxon>
        <taxon>Cytophagales</taxon>
        <taxon>Cytophagaceae</taxon>
        <taxon>Rhabdobacter</taxon>
    </lineage>
</organism>
<feature type="chain" id="PRO_5032484965" evidence="2">
    <location>
        <begin position="21"/>
        <end position="58"/>
    </location>
</feature>
<keyword evidence="2" id="KW-0732">Signal</keyword>
<protein>
    <submittedName>
        <fullName evidence="3">Putative membrane protein YfcA</fullName>
    </submittedName>
</protein>
<dbReference type="Proteomes" id="UP000557307">
    <property type="component" value="Unassembled WGS sequence"/>
</dbReference>
<dbReference type="AlphaFoldDB" id="A0A840U025"/>
<reference evidence="3 4" key="1">
    <citation type="submission" date="2020-08" db="EMBL/GenBank/DDBJ databases">
        <title>Genomic Encyclopedia of Type Strains, Phase IV (KMG-IV): sequencing the most valuable type-strain genomes for metagenomic binning, comparative biology and taxonomic classification.</title>
        <authorList>
            <person name="Goeker M."/>
        </authorList>
    </citation>
    <scope>NUCLEOTIDE SEQUENCE [LARGE SCALE GENOMIC DNA]</scope>
    <source>
        <strain evidence="3 4">DSM 105074</strain>
    </source>
</reference>
<evidence type="ECO:0000256" key="2">
    <source>
        <dbReference type="SAM" id="SignalP"/>
    </source>
</evidence>
<gene>
    <name evidence="3" type="ORF">HNQ92_003396</name>
</gene>
<comment type="caution">
    <text evidence="3">The sequence shown here is derived from an EMBL/GenBank/DDBJ whole genome shotgun (WGS) entry which is preliminary data.</text>
</comment>
<evidence type="ECO:0000256" key="1">
    <source>
        <dbReference type="SAM" id="Phobius"/>
    </source>
</evidence>
<keyword evidence="1" id="KW-0472">Membrane</keyword>
<feature type="transmembrane region" description="Helical" evidence="1">
    <location>
        <begin position="36"/>
        <end position="52"/>
    </location>
</feature>
<dbReference type="RefSeq" id="WP_184175210.1">
    <property type="nucleotide sequence ID" value="NZ_JACHGF010000005.1"/>
</dbReference>